<evidence type="ECO:0000313" key="3">
    <source>
        <dbReference type="Proteomes" id="UP000198512"/>
    </source>
</evidence>
<dbReference type="EMBL" id="FOFP01000002">
    <property type="protein sequence ID" value="SEP95869.1"/>
    <property type="molecule type" value="Genomic_DNA"/>
</dbReference>
<proteinExistence type="predicted"/>
<evidence type="ECO:0000256" key="1">
    <source>
        <dbReference type="SAM" id="Phobius"/>
    </source>
</evidence>
<keyword evidence="1" id="KW-1133">Transmembrane helix</keyword>
<organism evidence="2 3">
    <name type="scientific">Pseudomonas cuatrocienegasensis</name>
    <dbReference type="NCBI Taxonomy" id="543360"/>
    <lineage>
        <taxon>Bacteria</taxon>
        <taxon>Pseudomonadati</taxon>
        <taxon>Pseudomonadota</taxon>
        <taxon>Gammaproteobacteria</taxon>
        <taxon>Pseudomonadales</taxon>
        <taxon>Pseudomonadaceae</taxon>
        <taxon>Pseudomonas</taxon>
    </lineage>
</organism>
<name>A0ABY1B5N9_9PSED</name>
<dbReference type="RefSeq" id="WP_069516154.1">
    <property type="nucleotide sequence ID" value="NZ_FOFP01000002.1"/>
</dbReference>
<sequence>MPTPLPPLPEDIARAVRFGERDYALQRLREHLNLSEADASELLNRYQEDTPPIRLRGAGIIRRSPLNALVWLAFILILAVVGLLLSR</sequence>
<keyword evidence="1" id="KW-0812">Transmembrane</keyword>
<dbReference type="Proteomes" id="UP000198512">
    <property type="component" value="Unassembled WGS sequence"/>
</dbReference>
<accession>A0ABY1B5N9</accession>
<gene>
    <name evidence="2" type="ORF">SAMN05216600_102403</name>
</gene>
<evidence type="ECO:0000313" key="2">
    <source>
        <dbReference type="EMBL" id="SEP95869.1"/>
    </source>
</evidence>
<protein>
    <submittedName>
        <fullName evidence="2">Uncharacterized protein</fullName>
    </submittedName>
</protein>
<keyword evidence="1" id="KW-0472">Membrane</keyword>
<comment type="caution">
    <text evidence="2">The sequence shown here is derived from an EMBL/GenBank/DDBJ whole genome shotgun (WGS) entry which is preliminary data.</text>
</comment>
<keyword evidence="3" id="KW-1185">Reference proteome</keyword>
<feature type="transmembrane region" description="Helical" evidence="1">
    <location>
        <begin position="66"/>
        <end position="85"/>
    </location>
</feature>
<reference evidence="2 3" key="1">
    <citation type="submission" date="2016-10" db="EMBL/GenBank/DDBJ databases">
        <authorList>
            <person name="Varghese N."/>
            <person name="Submissions S."/>
        </authorList>
    </citation>
    <scope>NUCLEOTIDE SEQUENCE [LARGE SCALE GENOMIC DNA]</scope>
    <source>
        <strain evidence="2 3">CIP 109853</strain>
    </source>
</reference>